<name>A0A833YYZ4_9CHIR</name>
<gene>
    <name evidence="1" type="ORF">HJG60_008759</name>
</gene>
<protein>
    <submittedName>
        <fullName evidence="1">Uncharacterized protein</fullName>
    </submittedName>
</protein>
<evidence type="ECO:0000313" key="2">
    <source>
        <dbReference type="Proteomes" id="UP000664940"/>
    </source>
</evidence>
<dbReference type="EMBL" id="JABVXQ010000013">
    <property type="protein sequence ID" value="KAF6081740.1"/>
    <property type="molecule type" value="Genomic_DNA"/>
</dbReference>
<accession>A0A833YYZ4</accession>
<organism evidence="1 2">
    <name type="scientific">Phyllostomus discolor</name>
    <name type="common">pale spear-nosed bat</name>
    <dbReference type="NCBI Taxonomy" id="89673"/>
    <lineage>
        <taxon>Eukaryota</taxon>
        <taxon>Metazoa</taxon>
        <taxon>Chordata</taxon>
        <taxon>Craniata</taxon>
        <taxon>Vertebrata</taxon>
        <taxon>Euteleostomi</taxon>
        <taxon>Mammalia</taxon>
        <taxon>Eutheria</taxon>
        <taxon>Laurasiatheria</taxon>
        <taxon>Chiroptera</taxon>
        <taxon>Yangochiroptera</taxon>
        <taxon>Phyllostomidae</taxon>
        <taxon>Phyllostominae</taxon>
        <taxon>Phyllostomus</taxon>
    </lineage>
</organism>
<reference evidence="1 2" key="1">
    <citation type="journal article" date="2020" name="Nature">
        <title>Six reference-quality genomes reveal evolution of bat adaptations.</title>
        <authorList>
            <person name="Jebb D."/>
            <person name="Huang Z."/>
            <person name="Pippel M."/>
            <person name="Hughes G.M."/>
            <person name="Lavrichenko K."/>
            <person name="Devanna P."/>
            <person name="Winkler S."/>
            <person name="Jermiin L.S."/>
            <person name="Skirmuntt E.C."/>
            <person name="Katzourakis A."/>
            <person name="Burkitt-Gray L."/>
            <person name="Ray D.A."/>
            <person name="Sullivan K.A.M."/>
            <person name="Roscito J.G."/>
            <person name="Kirilenko B.M."/>
            <person name="Davalos L.M."/>
            <person name="Corthals A.P."/>
            <person name="Power M.L."/>
            <person name="Jones G."/>
            <person name="Ransome R.D."/>
            <person name="Dechmann D.K.N."/>
            <person name="Locatelli A.G."/>
            <person name="Puechmaille S.J."/>
            <person name="Fedrigo O."/>
            <person name="Jarvis E.D."/>
            <person name="Hiller M."/>
            <person name="Vernes S.C."/>
            <person name="Myers E.W."/>
            <person name="Teeling E.C."/>
        </authorList>
    </citation>
    <scope>NUCLEOTIDE SEQUENCE [LARGE SCALE GENOMIC DNA]</scope>
    <source>
        <strain evidence="1">Bat1K_MPI-CBG_1</strain>
    </source>
</reference>
<proteinExistence type="predicted"/>
<dbReference type="Proteomes" id="UP000664940">
    <property type="component" value="Unassembled WGS sequence"/>
</dbReference>
<sequence length="241" mass="26897">MCLFKAIIKVLYHSLEQQNEFQSRNYCPLIFRIIKASANMQTVPPPSSALPPPPLPLPPSVCVSCFISFMSHFVKLNSARRCWFTPEGAGDAGALTQTGELLAHLQLRFLSLLFLLPVHSETSLPWRTPAATLGWKAECREWPGNSTPSRGPGQDDCIMHRAPEQRQLTDPGRKDPLAARRFQTEGVSRSHTCIALCPPPFLRFACFLMQPRKPSALRKHTCLLEANEKWVLVLGPAQGET</sequence>
<comment type="caution">
    <text evidence="1">The sequence shown here is derived from an EMBL/GenBank/DDBJ whole genome shotgun (WGS) entry which is preliminary data.</text>
</comment>
<dbReference type="AlphaFoldDB" id="A0A833YYZ4"/>
<evidence type="ECO:0000313" key="1">
    <source>
        <dbReference type="EMBL" id="KAF6081740.1"/>
    </source>
</evidence>